<comment type="caution">
    <text evidence="1">The sequence shown here is derived from an EMBL/GenBank/DDBJ whole genome shotgun (WGS) entry which is preliminary data.</text>
</comment>
<dbReference type="Proteomes" id="UP000634136">
    <property type="component" value="Unassembled WGS sequence"/>
</dbReference>
<organism evidence="1 2">
    <name type="scientific">Senna tora</name>
    <dbReference type="NCBI Taxonomy" id="362788"/>
    <lineage>
        <taxon>Eukaryota</taxon>
        <taxon>Viridiplantae</taxon>
        <taxon>Streptophyta</taxon>
        <taxon>Embryophyta</taxon>
        <taxon>Tracheophyta</taxon>
        <taxon>Spermatophyta</taxon>
        <taxon>Magnoliopsida</taxon>
        <taxon>eudicotyledons</taxon>
        <taxon>Gunneridae</taxon>
        <taxon>Pentapetalae</taxon>
        <taxon>rosids</taxon>
        <taxon>fabids</taxon>
        <taxon>Fabales</taxon>
        <taxon>Fabaceae</taxon>
        <taxon>Caesalpinioideae</taxon>
        <taxon>Cassia clade</taxon>
        <taxon>Senna</taxon>
    </lineage>
</organism>
<accession>A0A834XCW4</accession>
<keyword evidence="2" id="KW-1185">Reference proteome</keyword>
<reference evidence="1" key="1">
    <citation type="submission" date="2020-09" db="EMBL/GenBank/DDBJ databases">
        <title>Genome-Enabled Discovery of Anthraquinone Biosynthesis in Senna tora.</title>
        <authorList>
            <person name="Kang S.-H."/>
            <person name="Pandey R.P."/>
            <person name="Lee C.-M."/>
            <person name="Sim J.-S."/>
            <person name="Jeong J.-T."/>
            <person name="Choi B.-S."/>
            <person name="Jung M."/>
            <person name="Ginzburg D."/>
            <person name="Zhao K."/>
            <person name="Won S.Y."/>
            <person name="Oh T.-J."/>
            <person name="Yu Y."/>
            <person name="Kim N.-H."/>
            <person name="Lee O.R."/>
            <person name="Lee T.-H."/>
            <person name="Bashyal P."/>
            <person name="Kim T.-S."/>
            <person name="Lee W.-H."/>
            <person name="Kawkins C."/>
            <person name="Kim C.-K."/>
            <person name="Kim J.S."/>
            <person name="Ahn B.O."/>
            <person name="Rhee S.Y."/>
            <person name="Sohng J.K."/>
        </authorList>
    </citation>
    <scope>NUCLEOTIDE SEQUENCE</scope>
    <source>
        <tissue evidence="1">Leaf</tissue>
    </source>
</reference>
<dbReference type="EMBL" id="JAAIUW010000002">
    <property type="protein sequence ID" value="KAF7842547.1"/>
    <property type="molecule type" value="Genomic_DNA"/>
</dbReference>
<gene>
    <name evidence="1" type="ORF">G2W53_004845</name>
</gene>
<protein>
    <submittedName>
        <fullName evidence="1">Uncharacterized protein</fullName>
    </submittedName>
</protein>
<dbReference type="AlphaFoldDB" id="A0A834XCW4"/>
<name>A0A834XCW4_9FABA</name>
<sequence length="58" mass="6552">MSLTSKGIKWGLKLYNQVRILKVEICNDSHHLRVARSCFAADLCGISFPRTVNANVEF</sequence>
<evidence type="ECO:0000313" key="1">
    <source>
        <dbReference type="EMBL" id="KAF7842547.1"/>
    </source>
</evidence>
<proteinExistence type="predicted"/>
<evidence type="ECO:0000313" key="2">
    <source>
        <dbReference type="Proteomes" id="UP000634136"/>
    </source>
</evidence>